<feature type="domain" description="3-hydroxyacyl-CoA dehydrogenase C-terminal" evidence="3">
    <location>
        <begin position="188"/>
        <end position="285"/>
    </location>
</feature>
<dbReference type="Pfam" id="PF18321">
    <property type="entry name" value="3HCDH_RFF"/>
    <property type="match status" value="1"/>
</dbReference>
<comment type="caution">
    <text evidence="6">The sequence shown here is derived from an EMBL/GenBank/DDBJ whole genome shotgun (WGS) entry which is preliminary data.</text>
</comment>
<evidence type="ECO:0000313" key="7">
    <source>
        <dbReference type="Proteomes" id="UP000028653"/>
    </source>
</evidence>
<feature type="domain" description="3-hydroxybutyryl-CoA dehydrogenase reduced Rossmann-fold" evidence="5">
    <location>
        <begin position="336"/>
        <end position="404"/>
    </location>
</feature>
<dbReference type="InterPro" id="IPR006176">
    <property type="entry name" value="3-OHacyl-CoA_DH_NAD-bd"/>
</dbReference>
<dbReference type="Proteomes" id="UP000028653">
    <property type="component" value="Unassembled WGS sequence"/>
</dbReference>
<organism evidence="6 7">
    <name type="scientific">Buttiauxella agrestis ATCC 33320</name>
    <dbReference type="NCBI Taxonomy" id="1006004"/>
    <lineage>
        <taxon>Bacteria</taxon>
        <taxon>Pseudomonadati</taxon>
        <taxon>Pseudomonadota</taxon>
        <taxon>Gammaproteobacteria</taxon>
        <taxon>Enterobacterales</taxon>
        <taxon>Enterobacteriaceae</taxon>
        <taxon>Buttiauxella</taxon>
    </lineage>
</organism>
<dbReference type="EC" id="1.1.1.-" evidence="6"/>
<dbReference type="Gene3D" id="1.10.1040.10">
    <property type="entry name" value="N-(1-d-carboxylethyl)-l-norvaline Dehydrogenase, domain 2"/>
    <property type="match status" value="1"/>
</dbReference>
<evidence type="ECO:0000256" key="1">
    <source>
        <dbReference type="ARBA" id="ARBA00023002"/>
    </source>
</evidence>
<dbReference type="FunFam" id="3.40.50.720:FF:000009">
    <property type="entry name" value="Fatty oxidation complex, alpha subunit"/>
    <property type="match status" value="1"/>
</dbReference>
<dbReference type="EC" id="1.1.1.157" evidence="6"/>
<dbReference type="PANTHER" id="PTHR48075">
    <property type="entry name" value="3-HYDROXYACYL-COA DEHYDROGENASE FAMILY PROTEIN"/>
    <property type="match status" value="1"/>
</dbReference>
<dbReference type="Pfam" id="PF00725">
    <property type="entry name" value="3HCDH"/>
    <property type="match status" value="2"/>
</dbReference>
<dbReference type="Gene3D" id="3.30.750.190">
    <property type="match status" value="1"/>
</dbReference>
<evidence type="ECO:0000259" key="3">
    <source>
        <dbReference type="Pfam" id="PF00725"/>
    </source>
</evidence>
<feature type="domain" description="3-hydroxyacyl-CoA dehydrogenase NAD binding" evidence="4">
    <location>
        <begin position="8"/>
        <end position="184"/>
    </location>
</feature>
<proteinExistence type="predicted"/>
<dbReference type="GO" id="GO:0006631">
    <property type="term" value="P:fatty acid metabolic process"/>
    <property type="evidence" value="ECO:0007669"/>
    <property type="project" value="InterPro"/>
</dbReference>
<dbReference type="InterPro" id="IPR011967">
    <property type="entry name" value="3-OHacyl-CoA_DH_PaaH"/>
</dbReference>
<evidence type="ECO:0000259" key="4">
    <source>
        <dbReference type="Pfam" id="PF02737"/>
    </source>
</evidence>
<dbReference type="Gene3D" id="3.40.50.720">
    <property type="entry name" value="NAD(P)-binding Rossmann-like Domain"/>
    <property type="match status" value="1"/>
</dbReference>
<reference evidence="6 7" key="1">
    <citation type="submission" date="2014-05" db="EMBL/GenBank/DDBJ databases">
        <title>ATOL: Assembling a taxonomically balanced genome-scale reconstruction of the evolutionary history of the Enterobacteriaceae.</title>
        <authorList>
            <person name="Plunkett G.III."/>
            <person name="Neeno-Eckwall E.C."/>
            <person name="Glasner J.D."/>
            <person name="Perna N.T."/>
        </authorList>
    </citation>
    <scope>NUCLEOTIDE SEQUENCE [LARGE SCALE GENOMIC DNA]</scope>
    <source>
        <strain evidence="6 7">ATCC 33320</strain>
    </source>
</reference>
<dbReference type="SUPFAM" id="SSF51735">
    <property type="entry name" value="NAD(P)-binding Rossmann-fold domains"/>
    <property type="match status" value="1"/>
</dbReference>
<dbReference type="OrthoDB" id="5389341at2"/>
<dbReference type="InterPro" id="IPR036291">
    <property type="entry name" value="NAD(P)-bd_dom_sf"/>
</dbReference>
<dbReference type="GO" id="GO:0003857">
    <property type="term" value="F:(3S)-3-hydroxyacyl-CoA dehydrogenase (NAD+) activity"/>
    <property type="evidence" value="ECO:0007669"/>
    <property type="project" value="UniProtKB-EC"/>
</dbReference>
<dbReference type="InterPro" id="IPR006108">
    <property type="entry name" value="3HC_DH_C"/>
</dbReference>
<dbReference type="Pfam" id="PF02737">
    <property type="entry name" value="3HCDH_N"/>
    <property type="match status" value="1"/>
</dbReference>
<dbReference type="EC" id="1.1.1.35" evidence="6"/>
<dbReference type="NCBIfam" id="TIGR02279">
    <property type="entry name" value="PaaC-3OHAcCoADH"/>
    <property type="match status" value="1"/>
</dbReference>
<dbReference type="InterPro" id="IPR041040">
    <property type="entry name" value="3HCDH_RFF"/>
</dbReference>
<feature type="domain" description="3-hydroxyacyl-CoA dehydrogenase C-terminal" evidence="3">
    <location>
        <begin position="405"/>
        <end position="484"/>
    </location>
</feature>
<dbReference type="GO" id="GO:0070403">
    <property type="term" value="F:NAD+ binding"/>
    <property type="evidence" value="ECO:0007669"/>
    <property type="project" value="InterPro"/>
</dbReference>
<sequence>MLTPQSVIAVIGSGTMGAGIAQVAAQAGHPVKIYDIQHGAASRAIDNIATVLSARMAKGKLSESDKNATVSRLHAANSLNDLADAALVIEAAAEQIDIKQAIFRDLAAVCSAQTIFASNTSSISITAIASGVEHPQRVAGMHFFNPAPVMKLVEVVSGLETAPAVLESLITLALRWGKQPVRCHSTPGFIVNRVARPFYSEAWRALEENIAPAGVIDAALRDCGGFPMGPLALTDLIGQDVNFAVTCSVFNGFWQERRFLPSLIQQELVLGKRLGKKTGQGVYRWPLNEALPYLPAEPATAGAKKIYCHGRAAWLNNHSTSDSVTESSLELDDVWVQVTQGETATQLAKRLQRPVVLLDLVNDWQRSPLVVLAAAANNRPEDTAKVIHFFQQQGKQVLMINDYPGMLVWRTVAMLANEATDAAQKGVASEQDIDTAMRLGVNYPHGPLAWGAELGWQHVLRLLENLQQHYGEERYRPTSLLRQRTLLETQHEH</sequence>
<dbReference type="EC" id="1.-.-.-" evidence="6"/>
<dbReference type="SUPFAM" id="SSF48179">
    <property type="entry name" value="6-phosphogluconate dehydrogenase C-terminal domain-like"/>
    <property type="match status" value="2"/>
</dbReference>
<dbReference type="eggNOG" id="COG1250">
    <property type="taxonomic scope" value="Bacteria"/>
</dbReference>
<dbReference type="PANTHER" id="PTHR48075:SF5">
    <property type="entry name" value="3-HYDROXYBUTYRYL-COA DEHYDROGENASE"/>
    <property type="match status" value="1"/>
</dbReference>
<dbReference type="NCBIfam" id="NF006124">
    <property type="entry name" value="PRK08268.1"/>
    <property type="match status" value="1"/>
</dbReference>
<keyword evidence="7" id="KW-1185">Reference proteome</keyword>
<protein>
    <submittedName>
        <fullName evidence="6">3-hydroxyacyl-CoA dehydrogenase</fullName>
        <ecNumber evidence="6">1.-.-.-</ecNumber>
        <ecNumber evidence="6">1.1.1.-</ecNumber>
        <ecNumber evidence="6">1.1.1.157</ecNumber>
        <ecNumber evidence="6">1.1.1.35</ecNumber>
    </submittedName>
</protein>
<evidence type="ECO:0000256" key="2">
    <source>
        <dbReference type="ARBA" id="ARBA00023027"/>
    </source>
</evidence>
<accession>A0A085GDF5</accession>
<keyword evidence="1 6" id="KW-0560">Oxidoreductase</keyword>
<evidence type="ECO:0000313" key="6">
    <source>
        <dbReference type="EMBL" id="KFC81750.1"/>
    </source>
</evidence>
<evidence type="ECO:0000259" key="5">
    <source>
        <dbReference type="Pfam" id="PF18321"/>
    </source>
</evidence>
<dbReference type="AlphaFoldDB" id="A0A085GDF5"/>
<gene>
    <name evidence="6" type="primary">paaH</name>
    <name evidence="6" type="ORF">GBAG_1936</name>
</gene>
<dbReference type="InterPro" id="IPR013328">
    <property type="entry name" value="6PGD_dom2"/>
</dbReference>
<name>A0A085GDF5_9ENTR</name>
<dbReference type="EMBL" id="JMPI01000029">
    <property type="protein sequence ID" value="KFC81750.1"/>
    <property type="molecule type" value="Genomic_DNA"/>
</dbReference>
<dbReference type="GO" id="GO:0008691">
    <property type="term" value="F:3-hydroxybutyryl-CoA dehydrogenase activity"/>
    <property type="evidence" value="ECO:0007669"/>
    <property type="project" value="UniProtKB-EC"/>
</dbReference>
<dbReference type="STRING" id="1006004.GBAG_1936"/>
<dbReference type="RefSeq" id="WP_034495406.1">
    <property type="nucleotide sequence ID" value="NZ_JMPI01000029.1"/>
</dbReference>
<dbReference type="InterPro" id="IPR008927">
    <property type="entry name" value="6-PGluconate_DH-like_C_sf"/>
</dbReference>
<dbReference type="Gene3D" id="1.10.1040.50">
    <property type="match status" value="1"/>
</dbReference>
<dbReference type="GO" id="GO:0010124">
    <property type="term" value="P:phenylacetate catabolic process"/>
    <property type="evidence" value="ECO:0007669"/>
    <property type="project" value="InterPro"/>
</dbReference>
<keyword evidence="2" id="KW-0520">NAD</keyword>